<dbReference type="Proteomes" id="UP001425155">
    <property type="component" value="Unassembled WGS sequence"/>
</dbReference>
<gene>
    <name evidence="4" type="ORF">WJX64_06725</name>
</gene>
<evidence type="ECO:0000259" key="3">
    <source>
        <dbReference type="Pfam" id="PF17775"/>
    </source>
</evidence>
<reference evidence="4 5" key="1">
    <citation type="submission" date="2024-03" db="EMBL/GenBank/DDBJ databases">
        <title>YIM 134122 draft genome.</title>
        <authorList>
            <person name="Zuo S."/>
            <person name="Xiong L."/>
        </authorList>
    </citation>
    <scope>NUCLEOTIDE SEQUENCE [LARGE SCALE GENOMIC DNA]</scope>
    <source>
        <strain evidence="4 5">YIM 134122</strain>
    </source>
</reference>
<dbReference type="EMBL" id="JBCLVG010000001">
    <property type="protein sequence ID" value="MEN1946230.1"/>
    <property type="molecule type" value="Genomic_DNA"/>
</dbReference>
<dbReference type="InterPro" id="IPR032710">
    <property type="entry name" value="NTF2-like_dom_sf"/>
</dbReference>
<organism evidence="4 5">
    <name type="scientific">Leifsonia stereocauli</name>
    <dbReference type="NCBI Taxonomy" id="3134136"/>
    <lineage>
        <taxon>Bacteria</taxon>
        <taxon>Bacillati</taxon>
        <taxon>Actinomycetota</taxon>
        <taxon>Actinomycetes</taxon>
        <taxon>Micrococcales</taxon>
        <taxon>Microbacteriaceae</taxon>
        <taxon>Leifsonia</taxon>
    </lineage>
</organism>
<evidence type="ECO:0000313" key="4">
    <source>
        <dbReference type="EMBL" id="MEN1946230.1"/>
    </source>
</evidence>
<dbReference type="InterPro" id="IPR048469">
    <property type="entry name" value="YchJ-like_M"/>
</dbReference>
<name>A0ABU9W2K7_9MICO</name>
<accession>A0ABU9W2K7</accession>
<comment type="similarity">
    <text evidence="1 2">Belongs to the UPF0225 family.</text>
</comment>
<dbReference type="InterPro" id="IPR004027">
    <property type="entry name" value="SEC_C_motif"/>
</dbReference>
<dbReference type="InterPro" id="IPR023006">
    <property type="entry name" value="YchJ-like"/>
</dbReference>
<evidence type="ECO:0000256" key="1">
    <source>
        <dbReference type="ARBA" id="ARBA00010839"/>
    </source>
</evidence>
<dbReference type="RefSeq" id="WP_342112690.1">
    <property type="nucleotide sequence ID" value="NZ_JBCAUN010000001.1"/>
</dbReference>
<comment type="caution">
    <text evidence="4">The sequence shown here is derived from an EMBL/GenBank/DDBJ whole genome shotgun (WGS) entry which is preliminary data.</text>
</comment>
<evidence type="ECO:0000256" key="2">
    <source>
        <dbReference type="HAMAP-Rule" id="MF_00612"/>
    </source>
</evidence>
<evidence type="ECO:0000313" key="5">
    <source>
        <dbReference type="Proteomes" id="UP001425155"/>
    </source>
</evidence>
<dbReference type="Pfam" id="PF17775">
    <property type="entry name" value="YchJ_M-like"/>
    <property type="match status" value="1"/>
</dbReference>
<keyword evidence="5" id="KW-1185">Reference proteome</keyword>
<dbReference type="SUPFAM" id="SSF54427">
    <property type="entry name" value="NTF2-like"/>
    <property type="match status" value="1"/>
</dbReference>
<protein>
    <recommendedName>
        <fullName evidence="2">UPF0225 protein WJX64_06725</fullName>
    </recommendedName>
</protein>
<dbReference type="Gene3D" id="3.10.450.50">
    <property type="match status" value="1"/>
</dbReference>
<dbReference type="HAMAP" id="MF_00612">
    <property type="entry name" value="UPF0225"/>
    <property type="match status" value="1"/>
</dbReference>
<sequence>MTEPAFPVPSDDSRCPCLSGETYGSCCGRFHSGATLAPTAVQLMRSRYSGYVVGDVAYLLSTWHPSTRPSELELDPSVRWFRLEIAATTGGGPFDTTGTVEFTARSKHDGVAHAQHENSSFVRERGAWLYVDAL</sequence>
<dbReference type="Pfam" id="PF02810">
    <property type="entry name" value="SEC-C"/>
    <property type="match status" value="1"/>
</dbReference>
<feature type="domain" description="YchJ-like middle NTF2-like" evidence="3">
    <location>
        <begin position="39"/>
        <end position="133"/>
    </location>
</feature>
<proteinExistence type="inferred from homology"/>